<gene>
    <name evidence="1" type="ORF">HHI36_014735</name>
</gene>
<accession>A0ABD2N4Q6</accession>
<evidence type="ECO:0000313" key="1">
    <source>
        <dbReference type="EMBL" id="KAL3273281.1"/>
    </source>
</evidence>
<sequence length="351" mass="40277">MKIKIKFNSPFPSEDNELLEYNIPHVSRYSDSELSISQQKIEEKKLEDIGEDEKYSYDNSAVVNFALYGKEYCRTFGCCTNKGHCDGSTCYSHCCPCYNNHFKCCLPAVINKPKNYCIIPVRKCPPQPYIPNKRMHVCRKTKKRKKMKEKIHSSEAIIEEPIEIREEFKVHIAQPMKRAPEKVDGETEIQVPYFCIGQSFATQTSIPIMNLRNRRATIKIDPPIPIGTTCLKVILKDAFDAVCSTTSKGKEVKILAPGCNTKKLCRCTDLYKQREQLYDSDSDQFDELGNIISKSKKTEKRVECSCVTEGCMGSCGFEQNYMRTSAVRQKRQRVEPCIPMCMFYNGAVEKY</sequence>
<name>A0ABD2N4Q6_9CUCU</name>
<organism evidence="1 2">
    <name type="scientific">Cryptolaemus montrouzieri</name>
    <dbReference type="NCBI Taxonomy" id="559131"/>
    <lineage>
        <taxon>Eukaryota</taxon>
        <taxon>Metazoa</taxon>
        <taxon>Ecdysozoa</taxon>
        <taxon>Arthropoda</taxon>
        <taxon>Hexapoda</taxon>
        <taxon>Insecta</taxon>
        <taxon>Pterygota</taxon>
        <taxon>Neoptera</taxon>
        <taxon>Endopterygota</taxon>
        <taxon>Coleoptera</taxon>
        <taxon>Polyphaga</taxon>
        <taxon>Cucujiformia</taxon>
        <taxon>Coccinelloidea</taxon>
        <taxon>Coccinellidae</taxon>
        <taxon>Scymninae</taxon>
        <taxon>Scymnini</taxon>
        <taxon>Cryptolaemus</taxon>
    </lineage>
</organism>
<comment type="caution">
    <text evidence="1">The sequence shown here is derived from an EMBL/GenBank/DDBJ whole genome shotgun (WGS) entry which is preliminary data.</text>
</comment>
<dbReference type="AlphaFoldDB" id="A0ABD2N4Q6"/>
<proteinExistence type="predicted"/>
<keyword evidence="2" id="KW-1185">Reference proteome</keyword>
<dbReference type="Proteomes" id="UP001516400">
    <property type="component" value="Unassembled WGS sequence"/>
</dbReference>
<evidence type="ECO:0000313" key="2">
    <source>
        <dbReference type="Proteomes" id="UP001516400"/>
    </source>
</evidence>
<reference evidence="1 2" key="1">
    <citation type="journal article" date="2021" name="BMC Biol.">
        <title>Horizontally acquired antibacterial genes associated with adaptive radiation of ladybird beetles.</title>
        <authorList>
            <person name="Li H.S."/>
            <person name="Tang X.F."/>
            <person name="Huang Y.H."/>
            <person name="Xu Z.Y."/>
            <person name="Chen M.L."/>
            <person name="Du X.Y."/>
            <person name="Qiu B.Y."/>
            <person name="Chen P.T."/>
            <person name="Zhang W."/>
            <person name="Slipinski A."/>
            <person name="Escalona H.E."/>
            <person name="Waterhouse R.M."/>
            <person name="Zwick A."/>
            <person name="Pang H."/>
        </authorList>
    </citation>
    <scope>NUCLEOTIDE SEQUENCE [LARGE SCALE GENOMIC DNA]</scope>
    <source>
        <strain evidence="1">SYSU2018</strain>
    </source>
</reference>
<protein>
    <submittedName>
        <fullName evidence="1">Uncharacterized protein</fullName>
    </submittedName>
</protein>
<dbReference type="EMBL" id="JABFTP020000062">
    <property type="protein sequence ID" value="KAL3273281.1"/>
    <property type="molecule type" value="Genomic_DNA"/>
</dbReference>